<dbReference type="EMBL" id="SEOL01000008">
    <property type="protein sequence ID" value="MBL0849237.1"/>
    <property type="molecule type" value="Genomic_DNA"/>
</dbReference>
<evidence type="ECO:0000313" key="3">
    <source>
        <dbReference type="Proteomes" id="UP000736856"/>
    </source>
</evidence>
<feature type="transmembrane region" description="Helical" evidence="1">
    <location>
        <begin position="6"/>
        <end position="28"/>
    </location>
</feature>
<sequence length="116" mass="12949">MQVVNIVNNAFLLMIILFVSSFFLARLVPSKSAITLSITGTARQGGLLGQQRLYIDHPFPCISAFFSPAYLLSFSSGFLLVSFLLILLFCSVAFIVFVSLFLEIFHVSYFLIGSYF</sequence>
<dbReference type="Proteomes" id="UP000736856">
    <property type="component" value="Unassembled WGS sequence"/>
</dbReference>
<accession>A0A937DM77</accession>
<protein>
    <recommendedName>
        <fullName evidence="4">Transmembrane protein</fullName>
    </recommendedName>
</protein>
<evidence type="ECO:0000313" key="2">
    <source>
        <dbReference type="EMBL" id="MBL0849237.1"/>
    </source>
</evidence>
<evidence type="ECO:0000256" key="1">
    <source>
        <dbReference type="SAM" id="Phobius"/>
    </source>
</evidence>
<keyword evidence="1" id="KW-0472">Membrane</keyword>
<comment type="caution">
    <text evidence="2">The sequence shown here is derived from an EMBL/GenBank/DDBJ whole genome shotgun (WGS) entry which is preliminary data.</text>
</comment>
<gene>
    <name evidence="2" type="ORF">EU981_04090</name>
</gene>
<keyword evidence="1" id="KW-1133">Transmembrane helix</keyword>
<dbReference type="AlphaFoldDB" id="A0A937DM77"/>
<evidence type="ECO:0008006" key="4">
    <source>
        <dbReference type="Google" id="ProtNLM"/>
    </source>
</evidence>
<feature type="transmembrane region" description="Helical" evidence="1">
    <location>
        <begin position="78"/>
        <end position="102"/>
    </location>
</feature>
<reference evidence="2" key="1">
    <citation type="submission" date="2019-02" db="EMBL/GenBank/DDBJ databases">
        <title>A novel Candidatus Liberibacter species associated with the New Zealand native fuchsia psyllid, Ctenarytaina fuchsiae.</title>
        <authorList>
            <person name="Thompson S.M."/>
            <person name="Jorgensen N."/>
            <person name="David C."/>
            <person name="Bulman S.R."/>
            <person name="Smith G.R."/>
        </authorList>
    </citation>
    <scope>NUCLEOTIDE SEQUENCE</scope>
    <source>
        <strain evidence="2">Oxford</strain>
    </source>
</reference>
<proteinExistence type="predicted"/>
<organism evidence="2 3">
    <name type="scientific">Candidatus Liberibacter ctenarytainae</name>
    <dbReference type="NCBI Taxonomy" id="2020335"/>
    <lineage>
        <taxon>Bacteria</taxon>
        <taxon>Pseudomonadati</taxon>
        <taxon>Pseudomonadota</taxon>
        <taxon>Alphaproteobacteria</taxon>
        <taxon>Hyphomicrobiales</taxon>
        <taxon>Rhizobiaceae</taxon>
        <taxon>Liberibacter</taxon>
    </lineage>
</organism>
<keyword evidence="1" id="KW-0812">Transmembrane</keyword>
<name>A0A937DM77_9HYPH</name>